<dbReference type="InterPro" id="IPR043993">
    <property type="entry name" value="T4SS_pilin"/>
</dbReference>
<dbReference type="EMBL" id="MNVC01000031">
    <property type="protein sequence ID" value="OIO18949.1"/>
    <property type="molecule type" value="Genomic_DNA"/>
</dbReference>
<dbReference type="AlphaFoldDB" id="A0A1J4U832"/>
<evidence type="ECO:0000313" key="3">
    <source>
        <dbReference type="Proteomes" id="UP000181941"/>
    </source>
</evidence>
<accession>A0A1J4U832</accession>
<comment type="caution">
    <text evidence="2">The sequence shown here is derived from an EMBL/GenBank/DDBJ whole genome shotgun (WGS) entry which is preliminary data.</text>
</comment>
<name>A0A1J4U832_9BACT</name>
<protein>
    <submittedName>
        <fullName evidence="2">Uncharacterized protein</fullName>
    </submittedName>
</protein>
<sequence>MKYFFLSFVILFSFVAFVPQTLALDLGKDILENAAEKGGYDKNTTDTSLSKNIGVAINMILSVVGVIFTVLMVYAGYTWMVARGDEPKIDKAKKVITASIIGLIVTLAAYSITNFVVPRVLNQTLSYVDIYSFSQRLISLWPIFV</sequence>
<feature type="transmembrane region" description="Helical" evidence="1">
    <location>
        <begin position="53"/>
        <end position="74"/>
    </location>
</feature>
<dbReference type="Pfam" id="PF18895">
    <property type="entry name" value="T4SS_pilin"/>
    <property type="match status" value="1"/>
</dbReference>
<evidence type="ECO:0000313" key="2">
    <source>
        <dbReference type="EMBL" id="OIO18949.1"/>
    </source>
</evidence>
<keyword evidence="1" id="KW-1133">Transmembrane helix</keyword>
<keyword evidence="1" id="KW-0812">Transmembrane</keyword>
<proteinExistence type="predicted"/>
<feature type="transmembrane region" description="Helical" evidence="1">
    <location>
        <begin position="95"/>
        <end position="117"/>
    </location>
</feature>
<reference evidence="2 3" key="1">
    <citation type="journal article" date="2016" name="Environ. Microbiol.">
        <title>Genomic resolution of a cold subsurface aquifer community provides metabolic insights for novel microbes adapted to high CO concentrations.</title>
        <authorList>
            <person name="Probst A.J."/>
            <person name="Castelle C.J."/>
            <person name="Singh A."/>
            <person name="Brown C.T."/>
            <person name="Anantharaman K."/>
            <person name="Sharon I."/>
            <person name="Hug L.A."/>
            <person name="Burstein D."/>
            <person name="Emerson J.B."/>
            <person name="Thomas B.C."/>
            <person name="Banfield J.F."/>
        </authorList>
    </citation>
    <scope>NUCLEOTIDE SEQUENCE [LARGE SCALE GENOMIC DNA]</scope>
    <source>
        <strain evidence="2">CG1_02_32_51</strain>
    </source>
</reference>
<evidence type="ECO:0000256" key="1">
    <source>
        <dbReference type="SAM" id="Phobius"/>
    </source>
</evidence>
<dbReference type="Proteomes" id="UP000181941">
    <property type="component" value="Unassembled WGS sequence"/>
</dbReference>
<gene>
    <name evidence="2" type="ORF">AUJ23_02765</name>
</gene>
<organism evidence="2 3">
    <name type="scientific">Candidatus Magasanikbacteria bacterium CG1_02_32_51</name>
    <dbReference type="NCBI Taxonomy" id="1805238"/>
    <lineage>
        <taxon>Bacteria</taxon>
        <taxon>Candidatus Magasanikiibacteriota</taxon>
    </lineage>
</organism>
<dbReference type="STRING" id="1805238.AUJ23_02765"/>
<keyword evidence="1" id="KW-0472">Membrane</keyword>